<evidence type="ECO:0000313" key="1">
    <source>
        <dbReference type="EMBL" id="XDQ23345.1"/>
    </source>
</evidence>
<protein>
    <submittedName>
        <fullName evidence="1">Uncharacterized protein</fullName>
    </submittedName>
</protein>
<accession>A0AB39P0H7</accession>
<gene>
    <name evidence="1" type="ORF">AB5J56_00775</name>
</gene>
<reference evidence="1" key="1">
    <citation type="submission" date="2024-07" db="EMBL/GenBank/DDBJ databases">
        <authorList>
            <person name="Yu S.T."/>
        </authorList>
    </citation>
    <scope>NUCLEOTIDE SEQUENCE</scope>
    <source>
        <strain evidence="1">R21</strain>
    </source>
</reference>
<dbReference type="RefSeq" id="WP_369228982.1">
    <property type="nucleotide sequence ID" value="NZ_CP163435.1"/>
</dbReference>
<dbReference type="AlphaFoldDB" id="A0AB39P0H7"/>
<sequence length="122" mass="13388">MTDLVSEQVDVPGESLSVFGKSPVIRPYSRVPTLSQLQPDVGVGNDLLRARKQGGYGFDDLVGCFQIDDPGSFQKDLLCRSKVYNSALYRFHLASAKKWRHGTSLGLEVVSCAHERHVGIPA</sequence>
<proteinExistence type="predicted"/>
<name>A0AB39P0H7_9ACTN</name>
<organism evidence="1">
    <name type="scientific">Streptomyces sp. R21</name>
    <dbReference type="NCBI Taxonomy" id="3238627"/>
    <lineage>
        <taxon>Bacteria</taxon>
        <taxon>Bacillati</taxon>
        <taxon>Actinomycetota</taxon>
        <taxon>Actinomycetes</taxon>
        <taxon>Kitasatosporales</taxon>
        <taxon>Streptomycetaceae</taxon>
        <taxon>Streptomyces</taxon>
    </lineage>
</organism>
<dbReference type="EMBL" id="CP163435">
    <property type="protein sequence ID" value="XDQ23345.1"/>
    <property type="molecule type" value="Genomic_DNA"/>
</dbReference>